<protein>
    <recommendedName>
        <fullName evidence="8">Enoyl-CoA hydratase</fullName>
    </recommendedName>
</protein>
<sequence length="306" mass="34267">MSDKAYIQDWIRPQGVTPLHETRYDTLTVTPSLADGLADSDPSIVNLRLHRPKKLNAFNMQMWNDLDAFFQQVEATPTVRAVVIRGEGRGFSSGMDLQVFAAMQEVISAIPCDAKKRGHLMQLIRRFQHIVSAPERCRAVDFITACDLRLCDSSADFSVKEIDLAIVADVGTLQRLPLLVGEQRAKELSYTGRSFFGTEAERMGYGFLFRHSLPLTCTWIQHSFVLKSHVDSSALFSDAAALAATIASKSPVTIRGIKKTIQYRRDHTTEDSLRQVELWNAAMLQSEDLVEAFTAMASKKSPQFHD</sequence>
<evidence type="ECO:0000313" key="7">
    <source>
        <dbReference type="Proteomes" id="UP000285060"/>
    </source>
</evidence>
<evidence type="ECO:0000256" key="3">
    <source>
        <dbReference type="ARBA" id="ARBA00022832"/>
    </source>
</evidence>
<keyword evidence="4" id="KW-0443">Lipid metabolism</keyword>
<evidence type="ECO:0000313" key="6">
    <source>
        <dbReference type="EMBL" id="RHY34426.1"/>
    </source>
</evidence>
<dbReference type="InterPro" id="IPR029045">
    <property type="entry name" value="ClpP/crotonase-like_dom_sf"/>
</dbReference>
<reference evidence="6 7" key="1">
    <citation type="submission" date="2018-08" db="EMBL/GenBank/DDBJ databases">
        <title>Aphanomyces genome sequencing and annotation.</title>
        <authorList>
            <person name="Minardi D."/>
            <person name="Oidtmann B."/>
            <person name="Van Der Giezen M."/>
            <person name="Studholme D.J."/>
        </authorList>
    </citation>
    <scope>NUCLEOTIDE SEQUENCE [LARGE SCALE GENOMIC DNA]</scope>
    <source>
        <strain evidence="6 7">NJM0002</strain>
    </source>
</reference>
<dbReference type="VEuPathDB" id="FungiDB:H310_15263"/>
<evidence type="ECO:0000256" key="5">
    <source>
        <dbReference type="ARBA" id="ARBA00023235"/>
    </source>
</evidence>
<dbReference type="EMBL" id="QUSY01000030">
    <property type="protein sequence ID" value="RHY34426.1"/>
    <property type="molecule type" value="Genomic_DNA"/>
</dbReference>
<dbReference type="InterPro" id="IPR014748">
    <property type="entry name" value="Enoyl-CoA_hydra_C"/>
</dbReference>
<dbReference type="GO" id="GO:0006635">
    <property type="term" value="P:fatty acid beta-oxidation"/>
    <property type="evidence" value="ECO:0007669"/>
    <property type="project" value="UniProtKB-UniPathway"/>
</dbReference>
<dbReference type="PANTHER" id="PTHR43149">
    <property type="entry name" value="ENOYL-COA HYDRATASE"/>
    <property type="match status" value="1"/>
</dbReference>
<dbReference type="GO" id="GO:0051750">
    <property type="term" value="F:delta(3,5)-delta(2,4)-dienoyl-CoA isomerase activity"/>
    <property type="evidence" value="ECO:0007669"/>
    <property type="project" value="TreeGrafter"/>
</dbReference>
<dbReference type="AlphaFoldDB" id="A0A3R6YFR9"/>
<name>A0A3R6YFR9_9STRA</name>
<comment type="pathway">
    <text evidence="1">Lipid metabolism; fatty acid beta-oxidation.</text>
</comment>
<dbReference type="Gene3D" id="1.10.12.10">
    <property type="entry name" value="Lyase 2-enoyl-coa Hydratase, Chain A, domain 2"/>
    <property type="match status" value="1"/>
</dbReference>
<dbReference type="UniPathway" id="UPA00659"/>
<organism evidence="6 7">
    <name type="scientific">Aphanomyces invadans</name>
    <dbReference type="NCBI Taxonomy" id="157072"/>
    <lineage>
        <taxon>Eukaryota</taxon>
        <taxon>Sar</taxon>
        <taxon>Stramenopiles</taxon>
        <taxon>Oomycota</taxon>
        <taxon>Saprolegniomycetes</taxon>
        <taxon>Saprolegniales</taxon>
        <taxon>Verrucalvaceae</taxon>
        <taxon>Aphanomyces</taxon>
    </lineage>
</organism>
<gene>
    <name evidence="6" type="ORF">DYB32_001334</name>
</gene>
<keyword evidence="3" id="KW-0276">Fatty acid metabolism</keyword>
<comment type="caution">
    <text evidence="6">The sequence shown here is derived from an EMBL/GenBank/DDBJ whole genome shotgun (WGS) entry which is preliminary data.</text>
</comment>
<comment type="similarity">
    <text evidence="2">Belongs to the enoyl-CoA hydratase/isomerase family.</text>
</comment>
<evidence type="ECO:0000256" key="2">
    <source>
        <dbReference type="ARBA" id="ARBA00005254"/>
    </source>
</evidence>
<dbReference type="Proteomes" id="UP000285060">
    <property type="component" value="Unassembled WGS sequence"/>
</dbReference>
<keyword evidence="7" id="KW-1185">Reference proteome</keyword>
<dbReference type="Gene3D" id="3.90.226.10">
    <property type="entry name" value="2-enoyl-CoA Hydratase, Chain A, domain 1"/>
    <property type="match status" value="1"/>
</dbReference>
<dbReference type="Pfam" id="PF00378">
    <property type="entry name" value="ECH_1"/>
    <property type="match status" value="1"/>
</dbReference>
<accession>A0A3R6YFR9</accession>
<dbReference type="InterPro" id="IPR001753">
    <property type="entry name" value="Enoyl-CoA_hydra/iso"/>
</dbReference>
<dbReference type="CDD" id="cd06558">
    <property type="entry name" value="crotonase-like"/>
    <property type="match status" value="1"/>
</dbReference>
<keyword evidence="5" id="KW-0413">Isomerase</keyword>
<dbReference type="InterPro" id="IPR045002">
    <property type="entry name" value="Ech1-like"/>
</dbReference>
<evidence type="ECO:0000256" key="1">
    <source>
        <dbReference type="ARBA" id="ARBA00005005"/>
    </source>
</evidence>
<proteinExistence type="inferred from homology"/>
<dbReference type="PANTHER" id="PTHR43149:SF1">
    <property type="entry name" value="DELTA(3,5)-DELTA(2,4)-DIENOYL-COA ISOMERASE, MITOCHONDRIAL"/>
    <property type="match status" value="1"/>
</dbReference>
<dbReference type="FunFam" id="1.10.12.10:FF:000004">
    <property type="entry name" value="Delta3,5-delta2,4-dienoyl-CoA isomerase"/>
    <property type="match status" value="1"/>
</dbReference>
<dbReference type="SUPFAM" id="SSF52096">
    <property type="entry name" value="ClpP/crotonase"/>
    <property type="match status" value="1"/>
</dbReference>
<evidence type="ECO:0000256" key="4">
    <source>
        <dbReference type="ARBA" id="ARBA00023098"/>
    </source>
</evidence>
<evidence type="ECO:0008006" key="8">
    <source>
        <dbReference type="Google" id="ProtNLM"/>
    </source>
</evidence>